<keyword evidence="1" id="KW-0808">Transferase</keyword>
<sequence>MKSKIALWYLIVVFLFSWGFLSARYHIFPWSLIDGFLITVENFVKGDPFDDTPLARRVVAEFKEDTAQFEADNHPGFANGKPLSPDFFDPEQKGLPLFFTEKTSGYYMVYGIFKAASNGLAPYAILIDHKGDVVRSWHLPFLGQSKESRRIFISREGDLITNNSDALRCYSWCGDLKWEIPPSGFHHEMDEWGDKLYLWRWDTVVSVDKKDQSVTTILRMIDLVMNNPDVVELRMPLTDEFRYFEEARETSAVDDKDPNLAQKTGYFRGRDPYHPNTVSVNKGVCPLFPPDALLLSFRHIDTVMVVDPKTARVLWIDHFNRQHYPLWRPDGITVYNNRTNFRHSTIEYVNFDKERTILADGKDFRWHRTWTGNYSFLDDGSLLFLANHSEFYHLDESGGVLSRFVNRFNALDLTIVNAYFVDEESYKRFESACTKSR</sequence>
<keyword evidence="2" id="KW-1185">Reference proteome</keyword>
<organism evidence="1 2">
    <name type="scientific">Desulfatibacillum alkenivorans DSM 16219</name>
    <dbReference type="NCBI Taxonomy" id="1121393"/>
    <lineage>
        <taxon>Bacteria</taxon>
        <taxon>Pseudomonadati</taxon>
        <taxon>Thermodesulfobacteriota</taxon>
        <taxon>Desulfobacteria</taxon>
        <taxon>Desulfobacterales</taxon>
        <taxon>Desulfatibacillaceae</taxon>
        <taxon>Desulfatibacillum</taxon>
    </lineage>
</organism>
<dbReference type="EMBL" id="FQZU01000032">
    <property type="protein sequence ID" value="SHK73672.1"/>
    <property type="molecule type" value="Genomic_DNA"/>
</dbReference>
<proteinExistence type="predicted"/>
<dbReference type="InterPro" id="IPR010262">
    <property type="entry name" value="Arylsulfotransferase_bact"/>
</dbReference>
<dbReference type="Proteomes" id="UP000183994">
    <property type="component" value="Unassembled WGS sequence"/>
</dbReference>
<dbReference type="AlphaFoldDB" id="A0A1M6UWM8"/>
<evidence type="ECO:0000313" key="2">
    <source>
        <dbReference type="Proteomes" id="UP000183994"/>
    </source>
</evidence>
<reference evidence="2" key="1">
    <citation type="submission" date="2016-11" db="EMBL/GenBank/DDBJ databases">
        <authorList>
            <person name="Varghese N."/>
            <person name="Submissions S."/>
        </authorList>
    </citation>
    <scope>NUCLEOTIDE SEQUENCE [LARGE SCALE GENOMIC DNA]</scope>
    <source>
        <strain evidence="2">DSM 16219</strain>
    </source>
</reference>
<protein>
    <submittedName>
        <fullName evidence="1">Arylsulfotransferase (ASST)</fullName>
    </submittedName>
</protein>
<dbReference type="Pfam" id="PF05935">
    <property type="entry name" value="Arylsulfotrans"/>
    <property type="match status" value="1"/>
</dbReference>
<accession>A0A1M6UWM8</accession>
<name>A0A1M6UWM8_9BACT</name>
<dbReference type="RefSeq" id="WP_073478024.1">
    <property type="nucleotide sequence ID" value="NZ_FQZU01000032.1"/>
</dbReference>
<dbReference type="STRING" id="1121393.SAMN02745216_03995"/>
<dbReference type="OrthoDB" id="1094230at2"/>
<dbReference type="GO" id="GO:0004062">
    <property type="term" value="F:aryl sulfotransferase activity"/>
    <property type="evidence" value="ECO:0007669"/>
    <property type="project" value="InterPro"/>
</dbReference>
<gene>
    <name evidence="1" type="ORF">SAMN02745216_03995</name>
</gene>
<evidence type="ECO:0000313" key="1">
    <source>
        <dbReference type="EMBL" id="SHK73672.1"/>
    </source>
</evidence>